<keyword evidence="1" id="KW-1133">Transmembrane helix</keyword>
<dbReference type="AlphaFoldDB" id="C7Q8G8"/>
<keyword evidence="3" id="KW-1185">Reference proteome</keyword>
<protein>
    <submittedName>
        <fullName evidence="2">Uncharacterized protein</fullName>
    </submittedName>
</protein>
<dbReference type="RefSeq" id="WP_015795884.1">
    <property type="nucleotide sequence ID" value="NC_013131.1"/>
</dbReference>
<sequence length="48" mass="5397" precursor="true">MKDILGFLVMLAMLGWFAMGVVQVLKTLWLYGVVAVVVLSLLVFFARH</sequence>
<dbReference type="InParanoid" id="C7Q8G8"/>
<evidence type="ECO:0000313" key="2">
    <source>
        <dbReference type="EMBL" id="ACU76156.1"/>
    </source>
</evidence>
<name>C7Q8G8_CATAD</name>
<dbReference type="EMBL" id="CP001700">
    <property type="protein sequence ID" value="ACU76156.1"/>
    <property type="molecule type" value="Genomic_DNA"/>
</dbReference>
<gene>
    <name evidence="2" type="ordered locus">Caci_7327</name>
</gene>
<keyword evidence="1" id="KW-0472">Membrane</keyword>
<organism evidence="2 3">
    <name type="scientific">Catenulispora acidiphila (strain DSM 44928 / JCM 14897 / NBRC 102108 / NRRL B-24433 / ID139908)</name>
    <dbReference type="NCBI Taxonomy" id="479433"/>
    <lineage>
        <taxon>Bacteria</taxon>
        <taxon>Bacillati</taxon>
        <taxon>Actinomycetota</taxon>
        <taxon>Actinomycetes</taxon>
        <taxon>Catenulisporales</taxon>
        <taxon>Catenulisporaceae</taxon>
        <taxon>Catenulispora</taxon>
    </lineage>
</organism>
<dbReference type="STRING" id="479433.Caci_7327"/>
<dbReference type="HOGENOM" id="CLU_3150831_0_0_11"/>
<evidence type="ECO:0000313" key="3">
    <source>
        <dbReference type="Proteomes" id="UP000000851"/>
    </source>
</evidence>
<dbReference type="Proteomes" id="UP000000851">
    <property type="component" value="Chromosome"/>
</dbReference>
<evidence type="ECO:0000256" key="1">
    <source>
        <dbReference type="SAM" id="Phobius"/>
    </source>
</evidence>
<proteinExistence type="predicted"/>
<feature type="transmembrane region" description="Helical" evidence="1">
    <location>
        <begin position="30"/>
        <end position="46"/>
    </location>
</feature>
<accession>C7Q8G8</accession>
<keyword evidence="1" id="KW-0812">Transmembrane</keyword>
<dbReference type="KEGG" id="cai:Caci_7327"/>
<reference evidence="2 3" key="1">
    <citation type="journal article" date="2009" name="Stand. Genomic Sci.">
        <title>Complete genome sequence of Catenulispora acidiphila type strain (ID 139908).</title>
        <authorList>
            <person name="Copeland A."/>
            <person name="Lapidus A."/>
            <person name="Glavina Del Rio T."/>
            <person name="Nolan M."/>
            <person name="Lucas S."/>
            <person name="Chen F."/>
            <person name="Tice H."/>
            <person name="Cheng J.F."/>
            <person name="Bruce D."/>
            <person name="Goodwin L."/>
            <person name="Pitluck S."/>
            <person name="Mikhailova N."/>
            <person name="Pati A."/>
            <person name="Ivanova N."/>
            <person name="Mavromatis K."/>
            <person name="Chen A."/>
            <person name="Palaniappan K."/>
            <person name="Chain P."/>
            <person name="Land M."/>
            <person name="Hauser L."/>
            <person name="Chang Y.J."/>
            <person name="Jeffries C.D."/>
            <person name="Chertkov O."/>
            <person name="Brettin T."/>
            <person name="Detter J.C."/>
            <person name="Han C."/>
            <person name="Ali Z."/>
            <person name="Tindall B.J."/>
            <person name="Goker M."/>
            <person name="Bristow J."/>
            <person name="Eisen J.A."/>
            <person name="Markowitz V."/>
            <person name="Hugenholtz P."/>
            <person name="Kyrpides N.C."/>
            <person name="Klenk H.P."/>
        </authorList>
    </citation>
    <scope>NUCLEOTIDE SEQUENCE [LARGE SCALE GENOMIC DNA]</scope>
    <source>
        <strain evidence="3">DSM 44928 / JCM 14897 / NBRC 102108 / NRRL B-24433 / ID139908</strain>
    </source>
</reference>